<keyword evidence="3" id="KW-0853">WD repeat</keyword>
<sequence length="1130" mass="123966">MEVAPPPVWTEEVAPLCICWLTCADRKGMHEQEDELAMEFVKEGCDCHRPVFEPKYLRCFPHCCPSHSFASFCTSSIGLTVSSQDVDTVAFLRFQSAATSTLDRGAVISISDVRTSDNVKGEWIPSESRSLLVRHQGEQQVDGLVVECVLQALTSAFSNNYRTHFGHYATFLFDKPALIDAYNHWVAWWSSQVTHRLASHSNASLAELARRINKHAASPMISMSDGVEYFVAQLREVYLGTAGHPSKMPFPPKNALGTMHGLWTFSHVHGGIDLRLPMSLLTVLRCMSMLYVMDIRTAKDEGGACVLHVRAPVPLYNTIGSIFVVDGTPRVFRAFPNGESTMTNMSGFIHGDYIAYASSPDDAVEVRVFSWPVDTAVAYVTRCRAAVAPGSTQMSLDIQVCRFPRHHGVGPVKYAWDPTGNFLASTGSSRVVHIFDRRGELVDQIVPPSPSICTHVAWSNSRDRKVHGLTLAVSQANSSVLVLWSAATHTTHHVDVNVKEITLLLWNKAKSTTMEGVEDNCMLLAIGTSRGQVVFYDMPDEVASSARVHRVALRPALAKHKKKILCGDWNAQNEFAFGSEDRQVSICYGKDGSVIDQVKIKAAPVGIHFGGRRSTAVKRIVSVNMGRETILLYDLNEKDNALELAFQARYGDIVDYRWFGAGYIVAGFSLGYVVVISTHMNEIGQEQYCAKFHDTWLHAICYNEINGMVATCGDACIKVVRMADWKEIAMENLHRDAAAFDDLNWTVDGRLLSVSCHNGWLHHFKLVHMEQACTTLDSAALPSAAHLIAAILTPFTPPVLVFTVVSMVGCITLAMSWALEVSVWQLLQAMFGFGLRLCVDIFVVASDMLLNKTNTPTSYGSTKPGVALMYQAQQAHRENDVEASRSVHIAKIGHACEAHLKDGGHIKSAVYGGLDGIITTFATVTSVAGSGLPHSVILILGLAHLVADGMSMGMGDVLSSQAEIDLVNHERARETWEFDNFPEGEMDEMVELYEQKGIATEDAKLVVNTLAKYKEAFIDIMMVEELNLMPVDEDDNPVIGGLVTFGSFVLFGAVPLFSYLVNLLPGVQLTSEEALWGSCVLTALTLFLLGAVKWFVSGMYMAVNGTVAAGTGWIIGYLLQLTGVQNVTMG</sequence>
<dbReference type="PANTHER" id="PTHR14920:SF0">
    <property type="entry name" value="WD REPEAT DOMAIN 19"/>
    <property type="match status" value="1"/>
</dbReference>
<dbReference type="EMBL" id="QUSZ01006599">
    <property type="protein sequence ID" value="RHY05219.1"/>
    <property type="molecule type" value="Genomic_DNA"/>
</dbReference>
<protein>
    <recommendedName>
        <fullName evidence="9">WDR19 first beta-propeller domain-containing protein</fullName>
    </recommendedName>
</protein>
<evidence type="ECO:0000259" key="9">
    <source>
        <dbReference type="Pfam" id="PF23389"/>
    </source>
</evidence>
<keyword evidence="7 8" id="KW-0472">Membrane</keyword>
<evidence type="ECO:0000313" key="14">
    <source>
        <dbReference type="Proteomes" id="UP000265427"/>
    </source>
</evidence>
<evidence type="ECO:0000313" key="11">
    <source>
        <dbReference type="EMBL" id="RHY68796.1"/>
    </source>
</evidence>
<dbReference type="InterPro" id="IPR001680">
    <property type="entry name" value="WD40_rpt"/>
</dbReference>
<evidence type="ECO:0000313" key="16">
    <source>
        <dbReference type="Proteomes" id="UP000266643"/>
    </source>
</evidence>
<dbReference type="InterPro" id="IPR008217">
    <property type="entry name" value="Ccc1_fam"/>
</dbReference>
<dbReference type="VEuPathDB" id="FungiDB:H257_17586"/>
<dbReference type="InterPro" id="IPR040379">
    <property type="entry name" value="WDR19/dyf-2"/>
</dbReference>
<evidence type="ECO:0000313" key="12">
    <source>
        <dbReference type="EMBL" id="RHY70609.1"/>
    </source>
</evidence>
<organism evidence="13 15">
    <name type="scientific">Aphanomyces astaci</name>
    <name type="common">Crayfish plague agent</name>
    <dbReference type="NCBI Taxonomy" id="112090"/>
    <lineage>
        <taxon>Eukaryota</taxon>
        <taxon>Sar</taxon>
        <taxon>Stramenopiles</taxon>
        <taxon>Oomycota</taxon>
        <taxon>Saprolegniomycetes</taxon>
        <taxon>Saprolegniales</taxon>
        <taxon>Verrucalvaceae</taxon>
        <taxon>Aphanomyces</taxon>
    </lineage>
</organism>
<dbReference type="VEuPathDB" id="FungiDB:H257_17587"/>
<name>A0A397FSI3_APHAT</name>
<dbReference type="GO" id="GO:0012505">
    <property type="term" value="C:endomembrane system"/>
    <property type="evidence" value="ECO:0007669"/>
    <property type="project" value="UniProtKB-SubCell"/>
</dbReference>
<evidence type="ECO:0000256" key="6">
    <source>
        <dbReference type="ARBA" id="ARBA00022989"/>
    </source>
</evidence>
<dbReference type="GO" id="GO:0030991">
    <property type="term" value="C:intraciliary transport particle A"/>
    <property type="evidence" value="ECO:0007669"/>
    <property type="project" value="TreeGrafter"/>
</dbReference>
<feature type="transmembrane region" description="Helical" evidence="8">
    <location>
        <begin position="656"/>
        <end position="675"/>
    </location>
</feature>
<evidence type="ECO:0000256" key="7">
    <source>
        <dbReference type="ARBA" id="ARBA00023136"/>
    </source>
</evidence>
<dbReference type="GO" id="GO:0005929">
    <property type="term" value="C:cilium"/>
    <property type="evidence" value="ECO:0007669"/>
    <property type="project" value="TreeGrafter"/>
</dbReference>
<dbReference type="SMART" id="SM00320">
    <property type="entry name" value="WD40"/>
    <property type="match status" value="3"/>
</dbReference>
<dbReference type="Proteomes" id="UP000266196">
    <property type="component" value="Unassembled WGS sequence"/>
</dbReference>
<comment type="caution">
    <text evidence="13">The sequence shown here is derived from an EMBL/GenBank/DDBJ whole genome shotgun (WGS) entry which is preliminary data.</text>
</comment>
<comment type="subcellular location">
    <subcellularLocation>
        <location evidence="1">Endomembrane system</location>
        <topology evidence="1">Multi-pass membrane protein</topology>
    </subcellularLocation>
</comment>
<dbReference type="EMBL" id="QUTD01003938">
    <property type="protein sequence ID" value="RHY70609.1"/>
    <property type="molecule type" value="Genomic_DNA"/>
</dbReference>
<evidence type="ECO:0000256" key="2">
    <source>
        <dbReference type="ARBA" id="ARBA00007049"/>
    </source>
</evidence>
<evidence type="ECO:0000313" key="17">
    <source>
        <dbReference type="Proteomes" id="UP000283543"/>
    </source>
</evidence>
<dbReference type="InterPro" id="IPR015943">
    <property type="entry name" value="WD40/YVTN_repeat-like_dom_sf"/>
</dbReference>
<dbReference type="Pfam" id="PF23389">
    <property type="entry name" value="Beta-prop_WDR19_1st"/>
    <property type="match status" value="1"/>
</dbReference>
<dbReference type="Pfam" id="PF01988">
    <property type="entry name" value="VIT1"/>
    <property type="match status" value="1"/>
</dbReference>
<dbReference type="GO" id="GO:0035721">
    <property type="term" value="P:intraciliary retrograde transport"/>
    <property type="evidence" value="ECO:0007669"/>
    <property type="project" value="InterPro"/>
</dbReference>
<dbReference type="GO" id="GO:0060271">
    <property type="term" value="P:cilium assembly"/>
    <property type="evidence" value="ECO:0007669"/>
    <property type="project" value="TreeGrafter"/>
</dbReference>
<evidence type="ECO:0000256" key="1">
    <source>
        <dbReference type="ARBA" id="ARBA00004127"/>
    </source>
</evidence>
<proteinExistence type="inferred from homology"/>
<dbReference type="Gene3D" id="2.130.10.10">
    <property type="entry name" value="YVTN repeat-like/Quinoprotein amine dehydrogenase"/>
    <property type="match status" value="2"/>
</dbReference>
<dbReference type="SUPFAM" id="SSF50978">
    <property type="entry name" value="WD40 repeat-like"/>
    <property type="match status" value="1"/>
</dbReference>
<dbReference type="Proteomes" id="UP000266643">
    <property type="component" value="Unassembled WGS sequence"/>
</dbReference>
<reference evidence="14 15" key="1">
    <citation type="submission" date="2018-08" db="EMBL/GenBank/DDBJ databases">
        <title>Aphanomyces genome sequencing and annotation.</title>
        <authorList>
            <person name="Minardi D."/>
            <person name="Oidtmann B."/>
            <person name="Van Der Giezen M."/>
            <person name="Studholme D.J."/>
        </authorList>
    </citation>
    <scope>NUCLEOTIDE SEQUENCE [LARGE SCALE GENOMIC DNA]</scope>
    <source>
        <strain evidence="13 15">197901</strain>
        <strain evidence="12 16">D2</strain>
        <strain evidence="10 14">Kv</strain>
        <strain evidence="11 17">Si</strain>
    </source>
</reference>
<gene>
    <name evidence="12" type="ORF">DYB30_002757</name>
    <name evidence="13" type="ORF">DYB31_003062</name>
    <name evidence="11" type="ORF">DYB34_008201</name>
    <name evidence="10" type="ORF">DYB36_000602</name>
</gene>
<feature type="domain" description="WDR19 first beta-propeller" evidence="9">
    <location>
        <begin position="413"/>
        <end position="759"/>
    </location>
</feature>
<evidence type="ECO:0000256" key="4">
    <source>
        <dbReference type="ARBA" id="ARBA00022692"/>
    </source>
</evidence>
<dbReference type="GO" id="GO:0005384">
    <property type="term" value="F:manganese ion transmembrane transporter activity"/>
    <property type="evidence" value="ECO:0007669"/>
    <property type="project" value="InterPro"/>
</dbReference>
<comment type="similarity">
    <text evidence="2">Belongs to the CCC1 family.</text>
</comment>
<feature type="transmembrane region" description="Helical" evidence="8">
    <location>
        <begin position="1038"/>
        <end position="1062"/>
    </location>
</feature>
<evidence type="ECO:0000256" key="5">
    <source>
        <dbReference type="ARBA" id="ARBA00022737"/>
    </source>
</evidence>
<feature type="transmembrane region" description="Helical" evidence="8">
    <location>
        <begin position="1099"/>
        <end position="1119"/>
    </location>
</feature>
<evidence type="ECO:0000256" key="8">
    <source>
        <dbReference type="SAM" id="Phobius"/>
    </source>
</evidence>
<dbReference type="InterPro" id="IPR036322">
    <property type="entry name" value="WD40_repeat_dom_sf"/>
</dbReference>
<dbReference type="EMBL" id="QUTB01003288">
    <property type="protein sequence ID" value="RHY68796.1"/>
    <property type="molecule type" value="Genomic_DNA"/>
</dbReference>
<dbReference type="EMBL" id="QUTE01004829">
    <property type="protein sequence ID" value="RHZ38454.1"/>
    <property type="molecule type" value="Genomic_DNA"/>
</dbReference>
<dbReference type="Proteomes" id="UP000265427">
    <property type="component" value="Unassembled WGS sequence"/>
</dbReference>
<keyword evidence="4 8" id="KW-0812">Transmembrane</keyword>
<dbReference type="GO" id="GO:0030026">
    <property type="term" value="P:intracellular manganese ion homeostasis"/>
    <property type="evidence" value="ECO:0007669"/>
    <property type="project" value="InterPro"/>
</dbReference>
<feature type="transmembrane region" description="Helical" evidence="8">
    <location>
        <begin position="799"/>
        <end position="819"/>
    </location>
</feature>
<dbReference type="CDD" id="cd02434">
    <property type="entry name" value="Nodulin-21_like_3"/>
    <property type="match status" value="1"/>
</dbReference>
<evidence type="ECO:0000313" key="10">
    <source>
        <dbReference type="EMBL" id="RHY05219.1"/>
    </source>
</evidence>
<evidence type="ECO:0000256" key="3">
    <source>
        <dbReference type="ARBA" id="ARBA00022574"/>
    </source>
</evidence>
<evidence type="ECO:0000313" key="13">
    <source>
        <dbReference type="EMBL" id="RHZ38454.1"/>
    </source>
</evidence>
<dbReference type="Proteomes" id="UP000283543">
    <property type="component" value="Unassembled WGS sequence"/>
</dbReference>
<dbReference type="VEuPathDB" id="FungiDB:H257_17585"/>
<feature type="transmembrane region" description="Helical" evidence="8">
    <location>
        <begin position="1074"/>
        <end position="1092"/>
    </location>
</feature>
<dbReference type="PANTHER" id="PTHR14920">
    <property type="entry name" value="OSMOTIC AVOIDANCE ABNORMAL PROTEIN 1/WD REPEAT MEMBRANE PROTEIN"/>
    <property type="match status" value="1"/>
</dbReference>
<dbReference type="AlphaFoldDB" id="A0A397FSI3"/>
<accession>A0A397FSI3</accession>
<keyword evidence="5" id="KW-0677">Repeat</keyword>
<keyword evidence="6 8" id="KW-1133">Transmembrane helix</keyword>
<dbReference type="InterPro" id="IPR057855">
    <property type="entry name" value="Beta-prop_WDR19_1st"/>
</dbReference>
<feature type="transmembrane region" description="Helical" evidence="8">
    <location>
        <begin position="825"/>
        <end position="845"/>
    </location>
</feature>
<evidence type="ECO:0000313" key="15">
    <source>
        <dbReference type="Proteomes" id="UP000266196"/>
    </source>
</evidence>